<evidence type="ECO:0000259" key="9">
    <source>
        <dbReference type="PROSITE" id="PS52029"/>
    </source>
</evidence>
<evidence type="ECO:0000256" key="2">
    <source>
        <dbReference type="ARBA" id="ARBA00005992"/>
    </source>
</evidence>
<gene>
    <name evidence="10" type="ORF">ABVV53_00635</name>
</gene>
<feature type="active site" description="Nucleophile" evidence="7">
    <location>
        <position position="417"/>
    </location>
</feature>
<dbReference type="InterPro" id="IPR052905">
    <property type="entry name" value="LD-transpeptidase_YkuD-like"/>
</dbReference>
<dbReference type="EMBL" id="JBEWLY010000001">
    <property type="protein sequence ID" value="MET1753976.1"/>
    <property type="molecule type" value="Genomic_DNA"/>
</dbReference>
<dbReference type="Pfam" id="PF01471">
    <property type="entry name" value="PG_binding_1"/>
    <property type="match status" value="1"/>
</dbReference>
<keyword evidence="3" id="KW-0808">Transferase</keyword>
<feature type="active site" description="Proton donor/acceptor" evidence="7">
    <location>
        <position position="398"/>
    </location>
</feature>
<evidence type="ECO:0000313" key="11">
    <source>
        <dbReference type="Proteomes" id="UP001548713"/>
    </source>
</evidence>
<keyword evidence="5 7" id="KW-0573">Peptidoglycan synthesis</keyword>
<evidence type="ECO:0000256" key="4">
    <source>
        <dbReference type="ARBA" id="ARBA00022960"/>
    </source>
</evidence>
<keyword evidence="11" id="KW-1185">Reference proteome</keyword>
<dbReference type="PANTHER" id="PTHR41533:SF2">
    <property type="entry name" value="BLR7131 PROTEIN"/>
    <property type="match status" value="1"/>
</dbReference>
<evidence type="ECO:0000256" key="8">
    <source>
        <dbReference type="SAM" id="SignalP"/>
    </source>
</evidence>
<dbReference type="InterPro" id="IPR036366">
    <property type="entry name" value="PGBDSf"/>
</dbReference>
<reference evidence="10 11" key="1">
    <citation type="submission" date="2024-07" db="EMBL/GenBank/DDBJ databases">
        <title>Novosphingobium kalidii RD2P27.</title>
        <authorList>
            <person name="Sun J.-Q."/>
        </authorList>
    </citation>
    <scope>NUCLEOTIDE SEQUENCE [LARGE SCALE GENOMIC DNA]</scope>
    <source>
        <strain evidence="10 11">RD2P27</strain>
    </source>
</reference>
<name>A0ABV2CWJ1_9SPHN</name>
<protein>
    <submittedName>
        <fullName evidence="10">L,D-transpeptidase family protein</fullName>
    </submittedName>
</protein>
<dbReference type="Proteomes" id="UP001548713">
    <property type="component" value="Unassembled WGS sequence"/>
</dbReference>
<feature type="signal peptide" evidence="8">
    <location>
        <begin position="1"/>
        <end position="24"/>
    </location>
</feature>
<dbReference type="CDD" id="cd16913">
    <property type="entry name" value="YkuD_like"/>
    <property type="match status" value="1"/>
</dbReference>
<comment type="pathway">
    <text evidence="1 7">Cell wall biogenesis; peptidoglycan biosynthesis.</text>
</comment>
<comment type="caution">
    <text evidence="10">The sequence shown here is derived from an EMBL/GenBank/DDBJ whole genome shotgun (WGS) entry which is preliminary data.</text>
</comment>
<dbReference type="SUPFAM" id="SSF47090">
    <property type="entry name" value="PGBD-like"/>
    <property type="match status" value="1"/>
</dbReference>
<dbReference type="Pfam" id="PF03734">
    <property type="entry name" value="YkuD"/>
    <property type="match status" value="1"/>
</dbReference>
<dbReference type="Gene3D" id="2.40.440.10">
    <property type="entry name" value="L,D-transpeptidase catalytic domain-like"/>
    <property type="match status" value="1"/>
</dbReference>
<feature type="domain" description="L,D-TPase catalytic" evidence="9">
    <location>
        <begin position="291"/>
        <end position="439"/>
    </location>
</feature>
<evidence type="ECO:0000256" key="6">
    <source>
        <dbReference type="ARBA" id="ARBA00023316"/>
    </source>
</evidence>
<evidence type="ECO:0000313" key="10">
    <source>
        <dbReference type="EMBL" id="MET1753976.1"/>
    </source>
</evidence>
<dbReference type="SUPFAM" id="SSF141523">
    <property type="entry name" value="L,D-transpeptidase catalytic domain-like"/>
    <property type="match status" value="1"/>
</dbReference>
<keyword evidence="4 7" id="KW-0133">Cell shape</keyword>
<dbReference type="InterPro" id="IPR038063">
    <property type="entry name" value="Transpep_catalytic_dom"/>
</dbReference>
<accession>A0ABV2CWJ1</accession>
<dbReference type="InterPro" id="IPR036365">
    <property type="entry name" value="PGBD-like_sf"/>
</dbReference>
<dbReference type="Pfam" id="PF20142">
    <property type="entry name" value="Scaffold"/>
    <property type="match status" value="1"/>
</dbReference>
<dbReference type="RefSeq" id="WP_353982383.1">
    <property type="nucleotide sequence ID" value="NZ_JBEWLY010000001.1"/>
</dbReference>
<comment type="similarity">
    <text evidence="2">Belongs to the YkuD family.</text>
</comment>
<evidence type="ECO:0000256" key="7">
    <source>
        <dbReference type="PROSITE-ProRule" id="PRU01373"/>
    </source>
</evidence>
<evidence type="ECO:0000256" key="3">
    <source>
        <dbReference type="ARBA" id="ARBA00022679"/>
    </source>
</evidence>
<proteinExistence type="inferred from homology"/>
<dbReference type="InterPro" id="IPR045380">
    <property type="entry name" value="LD_TPept_scaffold_dom"/>
</dbReference>
<feature type="chain" id="PRO_5045295578" evidence="8">
    <location>
        <begin position="25"/>
        <end position="510"/>
    </location>
</feature>
<dbReference type="PANTHER" id="PTHR41533">
    <property type="entry name" value="L,D-TRANSPEPTIDASE HI_1667-RELATED"/>
    <property type="match status" value="1"/>
</dbReference>
<dbReference type="InterPro" id="IPR002477">
    <property type="entry name" value="Peptidoglycan-bd-like"/>
</dbReference>
<dbReference type="Gene3D" id="1.10.101.10">
    <property type="entry name" value="PGBD-like superfamily/PGBD"/>
    <property type="match status" value="1"/>
</dbReference>
<organism evidence="10 11">
    <name type="scientific">Novosphingobium kalidii</name>
    <dbReference type="NCBI Taxonomy" id="3230299"/>
    <lineage>
        <taxon>Bacteria</taxon>
        <taxon>Pseudomonadati</taxon>
        <taxon>Pseudomonadota</taxon>
        <taxon>Alphaproteobacteria</taxon>
        <taxon>Sphingomonadales</taxon>
        <taxon>Sphingomonadaceae</taxon>
        <taxon>Novosphingobium</taxon>
    </lineage>
</organism>
<sequence length="510" mass="55179">MTSNFPFKVTALLLAGLAASNASSVGVARAAQGSTSGSASGVAAVSSGAIRSAADGPTRAFYEARQWRAAWTPQAIEELRQVLGTRNGHGLDHLTFLEESASAGDAAARDVAFTKAALRYAVALSRGAADPNKIYDVYTLPGVQTNLVAGLNDALQKGSLADWLNGLAPQNEAYKVLSRAYVGAQMGAGQSSSSIGGGGLIKEGDSGQRVQAVIQRLQELGYLQSQQRGSTYISEVAQAVERLQADYGLSIDGVVGPRTMDALTFDAAARARALAVALERMRWLERNPPANRIDVNIAAADLEYYRDGALADRRKVVVGEPANPTPQLQSGLYRLVANPTWTVPKSIERNELANVSSSYLRNRDMVRKDGWIVQQSGPENALGLVKFDMDNKHAIYLHDTNAPHLFTEEQRYFSHGCVRVEDALGFAETLASDAQIMSDWQAARAEDKETFVRLPEQIPVRLVYQDVFVRDGQPVFRLDPYGWNDEVAVKLGFEAGSRKPIQLKARDIGP</sequence>
<evidence type="ECO:0000256" key="1">
    <source>
        <dbReference type="ARBA" id="ARBA00004752"/>
    </source>
</evidence>
<dbReference type="PROSITE" id="PS52029">
    <property type="entry name" value="LD_TPASE"/>
    <property type="match status" value="1"/>
</dbReference>
<keyword evidence="8" id="KW-0732">Signal</keyword>
<evidence type="ECO:0000256" key="5">
    <source>
        <dbReference type="ARBA" id="ARBA00022984"/>
    </source>
</evidence>
<keyword evidence="6 7" id="KW-0961">Cell wall biogenesis/degradation</keyword>
<dbReference type="InterPro" id="IPR005490">
    <property type="entry name" value="LD_TPept_cat_dom"/>
</dbReference>